<evidence type="ECO:0000313" key="3">
    <source>
        <dbReference type="Proteomes" id="UP000703269"/>
    </source>
</evidence>
<organism evidence="2 3">
    <name type="scientific">Phanerochaete sordida</name>
    <dbReference type="NCBI Taxonomy" id="48140"/>
    <lineage>
        <taxon>Eukaryota</taxon>
        <taxon>Fungi</taxon>
        <taxon>Dikarya</taxon>
        <taxon>Basidiomycota</taxon>
        <taxon>Agaricomycotina</taxon>
        <taxon>Agaricomycetes</taxon>
        <taxon>Polyporales</taxon>
        <taxon>Phanerochaetaceae</taxon>
        <taxon>Phanerochaete</taxon>
    </lineage>
</organism>
<sequence length="289" mass="31773">MACSTSHPLLMLGNLPASQHSNSSAPAKHPVADPRDARLRVKTRPPRSTCIRWSHSTLTNVPPRFHPLSDRHAIGASAFDVERSSLEGYLARGVRKLVEAGAHAFYSQYSSVGCEITTALRASPAAAHAWTLAGLNLPTDTSVHIRGGFCKSDVWLATRLPPAFLARDKRSDAVGAAAYGGYCLHYAVHPLTSPSRRAEIWPEPGLCKETSTVVMLRPWCILGSRRSLATAEFHYFSITLPALCMERHVATFLPVRKTQTRQSVAHLINKYPGVGQIEWAPSTVTYREW</sequence>
<protein>
    <submittedName>
        <fullName evidence="2">Uncharacterized protein</fullName>
    </submittedName>
</protein>
<keyword evidence="3" id="KW-1185">Reference proteome</keyword>
<gene>
    <name evidence="2" type="ORF">PsYK624_115030</name>
</gene>
<reference evidence="2 3" key="1">
    <citation type="submission" date="2021-08" db="EMBL/GenBank/DDBJ databases">
        <title>Draft Genome Sequence of Phanerochaete sordida strain YK-624.</title>
        <authorList>
            <person name="Mori T."/>
            <person name="Dohra H."/>
            <person name="Suzuki T."/>
            <person name="Kawagishi H."/>
            <person name="Hirai H."/>
        </authorList>
    </citation>
    <scope>NUCLEOTIDE SEQUENCE [LARGE SCALE GENOMIC DNA]</scope>
    <source>
        <strain evidence="2 3">YK-624</strain>
    </source>
</reference>
<accession>A0A9P3LI54</accession>
<feature type="compositionally biased region" description="Polar residues" evidence="1">
    <location>
        <begin position="16"/>
        <end position="25"/>
    </location>
</feature>
<proteinExistence type="predicted"/>
<feature type="region of interest" description="Disordered" evidence="1">
    <location>
        <begin position="14"/>
        <end position="36"/>
    </location>
</feature>
<evidence type="ECO:0000313" key="2">
    <source>
        <dbReference type="EMBL" id="GJE95319.1"/>
    </source>
</evidence>
<name>A0A9P3LI54_9APHY</name>
<dbReference type="EMBL" id="BPQB01000048">
    <property type="protein sequence ID" value="GJE95319.1"/>
    <property type="molecule type" value="Genomic_DNA"/>
</dbReference>
<dbReference type="AlphaFoldDB" id="A0A9P3LI54"/>
<comment type="caution">
    <text evidence="2">The sequence shown here is derived from an EMBL/GenBank/DDBJ whole genome shotgun (WGS) entry which is preliminary data.</text>
</comment>
<dbReference type="Proteomes" id="UP000703269">
    <property type="component" value="Unassembled WGS sequence"/>
</dbReference>
<evidence type="ECO:0000256" key="1">
    <source>
        <dbReference type="SAM" id="MobiDB-lite"/>
    </source>
</evidence>